<dbReference type="NCBIfam" id="TIGR01640">
    <property type="entry name" value="F_box_assoc_1"/>
    <property type="match status" value="1"/>
</dbReference>
<dbReference type="Proteomes" id="UP000029121">
    <property type="component" value="Unassembled WGS sequence"/>
</dbReference>
<name>R0G9V1_9BRAS</name>
<dbReference type="Pfam" id="PF00646">
    <property type="entry name" value="F-box"/>
    <property type="match status" value="1"/>
</dbReference>
<dbReference type="CDD" id="cd22157">
    <property type="entry name" value="F-box_AtFBW1-like"/>
    <property type="match status" value="1"/>
</dbReference>
<feature type="domain" description="F-box" evidence="1">
    <location>
        <begin position="1"/>
        <end position="46"/>
    </location>
</feature>
<reference evidence="3" key="1">
    <citation type="journal article" date="2013" name="Nat. Genet.">
        <title>The Capsella rubella genome and the genomic consequences of rapid mating system evolution.</title>
        <authorList>
            <person name="Slotte T."/>
            <person name="Hazzouri K.M."/>
            <person name="Agren J.A."/>
            <person name="Koenig D."/>
            <person name="Maumus F."/>
            <person name="Guo Y.L."/>
            <person name="Steige K."/>
            <person name="Platts A.E."/>
            <person name="Escobar J.S."/>
            <person name="Newman L.K."/>
            <person name="Wang W."/>
            <person name="Mandakova T."/>
            <person name="Vello E."/>
            <person name="Smith L.M."/>
            <person name="Henz S.R."/>
            <person name="Steffen J."/>
            <person name="Takuno S."/>
            <person name="Brandvain Y."/>
            <person name="Coop G."/>
            <person name="Andolfatto P."/>
            <person name="Hu T.T."/>
            <person name="Blanchette M."/>
            <person name="Clark R.M."/>
            <person name="Quesneville H."/>
            <person name="Nordborg M."/>
            <person name="Gaut B.S."/>
            <person name="Lysak M.A."/>
            <person name="Jenkins J."/>
            <person name="Grimwood J."/>
            <person name="Chapman J."/>
            <person name="Prochnik S."/>
            <person name="Shu S."/>
            <person name="Rokhsar D."/>
            <person name="Schmutz J."/>
            <person name="Weigel D."/>
            <person name="Wright S.I."/>
        </authorList>
    </citation>
    <scope>NUCLEOTIDE SEQUENCE [LARGE SCALE GENOMIC DNA]</scope>
    <source>
        <strain evidence="3">cv. Monte Gargano</strain>
    </source>
</reference>
<dbReference type="InterPro" id="IPR011043">
    <property type="entry name" value="Gal_Oxase/kelch_b-propeller"/>
</dbReference>
<proteinExistence type="predicted"/>
<evidence type="ECO:0000313" key="2">
    <source>
        <dbReference type="EMBL" id="EOA32336.1"/>
    </source>
</evidence>
<dbReference type="SMART" id="SM00256">
    <property type="entry name" value="FBOX"/>
    <property type="match status" value="1"/>
</dbReference>
<dbReference type="EMBL" id="KB870807">
    <property type="protein sequence ID" value="EOA32336.1"/>
    <property type="molecule type" value="Genomic_DNA"/>
</dbReference>
<dbReference type="SUPFAM" id="SSF81383">
    <property type="entry name" value="F-box domain"/>
    <property type="match status" value="1"/>
</dbReference>
<gene>
    <name evidence="2" type="ORF">CARUB_v10015602mg</name>
</gene>
<dbReference type="KEGG" id="crb:17892390"/>
<dbReference type="PANTHER" id="PTHR31672">
    <property type="entry name" value="BNACNNG10540D PROTEIN"/>
    <property type="match status" value="1"/>
</dbReference>
<protein>
    <recommendedName>
        <fullName evidence="1">F-box domain-containing protein</fullName>
    </recommendedName>
</protein>
<keyword evidence="3" id="KW-1185">Reference proteome</keyword>
<dbReference type="OrthoDB" id="1409194at2759"/>
<dbReference type="PANTHER" id="PTHR31672:SF13">
    <property type="entry name" value="F-BOX PROTEIN CPR30-LIKE"/>
    <property type="match status" value="1"/>
</dbReference>
<evidence type="ECO:0000259" key="1">
    <source>
        <dbReference type="PROSITE" id="PS50181"/>
    </source>
</evidence>
<dbReference type="PROSITE" id="PS50181">
    <property type="entry name" value="FBOX"/>
    <property type="match status" value="1"/>
</dbReference>
<dbReference type="InterPro" id="IPR017451">
    <property type="entry name" value="F-box-assoc_interact_dom"/>
</dbReference>
<dbReference type="InterPro" id="IPR050796">
    <property type="entry name" value="SCF_F-box_component"/>
</dbReference>
<dbReference type="SUPFAM" id="SSF50965">
    <property type="entry name" value="Galactose oxidase, central domain"/>
    <property type="match status" value="1"/>
</dbReference>
<dbReference type="InterPro" id="IPR036047">
    <property type="entry name" value="F-box-like_dom_sf"/>
</dbReference>
<dbReference type="Pfam" id="PF07734">
    <property type="entry name" value="FBA_1"/>
    <property type="match status" value="1"/>
</dbReference>
<organism evidence="2 3">
    <name type="scientific">Capsella rubella</name>
    <dbReference type="NCBI Taxonomy" id="81985"/>
    <lineage>
        <taxon>Eukaryota</taxon>
        <taxon>Viridiplantae</taxon>
        <taxon>Streptophyta</taxon>
        <taxon>Embryophyta</taxon>
        <taxon>Tracheophyta</taxon>
        <taxon>Spermatophyta</taxon>
        <taxon>Magnoliopsida</taxon>
        <taxon>eudicotyledons</taxon>
        <taxon>Gunneridae</taxon>
        <taxon>Pentapetalae</taxon>
        <taxon>rosids</taxon>
        <taxon>malvids</taxon>
        <taxon>Brassicales</taxon>
        <taxon>Brassicaceae</taxon>
        <taxon>Camelineae</taxon>
        <taxon>Capsella</taxon>
    </lineage>
</organism>
<accession>R0G9V1</accession>
<evidence type="ECO:0000313" key="3">
    <source>
        <dbReference type="Proteomes" id="UP000029121"/>
    </source>
</evidence>
<dbReference type="AlphaFoldDB" id="R0G9V1"/>
<sequence length="375" mass="43828">MDGLSLPFGLVEEILYRTPVESLVRFKATCKGWNALISSDTRFMHNHLDRHSSERFIRIDDDRAVQFMDPVTGIHSETPIPDEFHHPFPVSCMVHCDGLMLCRCEDWENLENVRLAVWNPLLRKIKLIQPLVCYWKRDCFGIGYDKASRDNYKVLRFGYNLCLPRGESYRDYEIYEFKSDSWRGIEAKFDADVLMEWECVSVKGNMYWIAATEERYIILCFDFSLETFKEICACPPFWKSSKRLECYSGDRLSFLTQDGKKSRNIMVWVTDKLSDEVVLFTNYFNVTTTPYLPRLQFHTRPGYFIGKHGYIMAWCEREGVVQGDDKLYSFFTLYEIGHEGRVRKEIVTGTRGLDDFSGLSICSCVYLPSLIPVPE</sequence>
<dbReference type="InterPro" id="IPR001810">
    <property type="entry name" value="F-box_dom"/>
</dbReference>
<dbReference type="InterPro" id="IPR006527">
    <property type="entry name" value="F-box-assoc_dom_typ1"/>
</dbReference>